<accession>A0AAE8MVP0</accession>
<evidence type="ECO:0000259" key="1">
    <source>
        <dbReference type="Pfam" id="PF13391"/>
    </source>
</evidence>
<comment type="caution">
    <text evidence="2">The sequence shown here is derived from an EMBL/GenBank/DDBJ whole genome shotgun (WGS) entry which is preliminary data.</text>
</comment>
<dbReference type="Pfam" id="PF13391">
    <property type="entry name" value="HNH_2"/>
    <property type="match status" value="1"/>
</dbReference>
<dbReference type="AlphaFoldDB" id="A0AAE8MVP0"/>
<feature type="domain" description="HNH nuclease" evidence="1">
    <location>
        <begin position="145"/>
        <end position="207"/>
    </location>
</feature>
<organism evidence="2 3">
    <name type="scientific">Cephalotrichum gorgonifer</name>
    <dbReference type="NCBI Taxonomy" id="2041049"/>
    <lineage>
        <taxon>Eukaryota</taxon>
        <taxon>Fungi</taxon>
        <taxon>Dikarya</taxon>
        <taxon>Ascomycota</taxon>
        <taxon>Pezizomycotina</taxon>
        <taxon>Sordariomycetes</taxon>
        <taxon>Hypocreomycetidae</taxon>
        <taxon>Microascales</taxon>
        <taxon>Microascaceae</taxon>
        <taxon>Cephalotrichum</taxon>
    </lineage>
</organism>
<dbReference type="EMBL" id="ONZQ02000004">
    <property type="protein sequence ID" value="SPO00546.1"/>
    <property type="molecule type" value="Genomic_DNA"/>
</dbReference>
<proteinExistence type="predicted"/>
<dbReference type="InterPro" id="IPR003615">
    <property type="entry name" value="HNH_nuc"/>
</dbReference>
<gene>
    <name evidence="2" type="ORF">DNG_03294</name>
</gene>
<protein>
    <recommendedName>
        <fullName evidence="1">HNH nuclease domain-containing protein</fullName>
    </recommendedName>
</protein>
<dbReference type="Proteomes" id="UP001187682">
    <property type="component" value="Unassembled WGS sequence"/>
</dbReference>
<sequence>MAAMPAFRPRPLVPPTVPPSGLPIQFRHPAYPPRRNVLLTLPRVDDDGAGSPMGIHHATALLACQIVSNNAFQGRLYTDRKGQNTVHKDGAEILADDVYYFLADPTDPNLKYPIVPTFGDWTFPHDQVPKNWITVMTPRTTTPECCLSDYEMSLKRSHIVPKEERDWFDTQRMELAPRLKDINDTGNLLTLRADIHGSYDAKMFAIVPKTGPNGVITYVTHFLGDADQDRQVRSLYHNVPLYYASHTVPEAHLARFAWAISPKVKPFLLQRCPRFLVRDDPEKEQLTEDVSGEELRDRYEYGGGGWAAFAWRQQG</sequence>
<evidence type="ECO:0000313" key="3">
    <source>
        <dbReference type="Proteomes" id="UP001187682"/>
    </source>
</evidence>
<name>A0AAE8MVP0_9PEZI</name>
<keyword evidence="3" id="KW-1185">Reference proteome</keyword>
<reference evidence="2" key="1">
    <citation type="submission" date="2018-03" db="EMBL/GenBank/DDBJ databases">
        <authorList>
            <person name="Guldener U."/>
        </authorList>
    </citation>
    <scope>NUCLEOTIDE SEQUENCE</scope>
</reference>
<evidence type="ECO:0000313" key="2">
    <source>
        <dbReference type="EMBL" id="SPO00546.1"/>
    </source>
</evidence>